<dbReference type="InterPro" id="IPR019291">
    <property type="entry name" value="Host_attachment_protein"/>
</dbReference>
<reference evidence="2 3" key="1">
    <citation type="submission" date="2020-05" db="EMBL/GenBank/DDBJ databases">
        <title>Thioclava electrotropha strain Elox9 finished genome.</title>
        <authorList>
            <person name="Rowe A.R."/>
            <person name="Wilbanks E.G."/>
        </authorList>
    </citation>
    <scope>NUCLEOTIDE SEQUENCE [LARGE SCALE GENOMIC DNA]</scope>
    <source>
        <strain evidence="2 3">Elox9</strain>
    </source>
</reference>
<gene>
    <name evidence="2" type="ORF">AKL02_009395</name>
</gene>
<accession>A0ABX6YTA6</accession>
<evidence type="ECO:0000256" key="1">
    <source>
        <dbReference type="SAM" id="MobiDB-lite"/>
    </source>
</evidence>
<feature type="compositionally biased region" description="Low complexity" evidence="1">
    <location>
        <begin position="46"/>
        <end position="56"/>
    </location>
</feature>
<feature type="compositionally biased region" description="Basic and acidic residues" evidence="1">
    <location>
        <begin position="34"/>
        <end position="45"/>
    </location>
</feature>
<keyword evidence="3" id="KW-1185">Reference proteome</keyword>
<protein>
    <submittedName>
        <fullName evidence="2">Host attachment protein</fullName>
    </submittedName>
</protein>
<dbReference type="Proteomes" id="UP000192422">
    <property type="component" value="Chromosome"/>
</dbReference>
<sequence length="144" mass="15760">MRQPKKTEWIVVMNAASAHVLADAEGSKAVFELEAPHESPRDKAGRSFSSGSPGRRATMAPHGDPDHAPEIAFAHQLCDRLEESLGREQFDTLVLVAPPRMLGAMRDAMSAALAARVSREIHSNLASLSPRHFREKLQEALKVT</sequence>
<proteinExistence type="predicted"/>
<dbReference type="RefSeq" id="WP_083077878.1">
    <property type="nucleotide sequence ID" value="NZ_CP053562.1"/>
</dbReference>
<dbReference type="EMBL" id="CP053562">
    <property type="protein sequence ID" value="QPZ91092.1"/>
    <property type="molecule type" value="Genomic_DNA"/>
</dbReference>
<organism evidence="2 3">
    <name type="scientific">Thioclava electrotropha</name>
    <dbReference type="NCBI Taxonomy" id="1549850"/>
    <lineage>
        <taxon>Bacteria</taxon>
        <taxon>Pseudomonadati</taxon>
        <taxon>Pseudomonadota</taxon>
        <taxon>Alphaproteobacteria</taxon>
        <taxon>Rhodobacterales</taxon>
        <taxon>Paracoccaceae</taxon>
        <taxon>Thioclava</taxon>
    </lineage>
</organism>
<feature type="region of interest" description="Disordered" evidence="1">
    <location>
        <begin position="32"/>
        <end position="68"/>
    </location>
</feature>
<evidence type="ECO:0000313" key="2">
    <source>
        <dbReference type="EMBL" id="QPZ91092.1"/>
    </source>
</evidence>
<dbReference type="Pfam" id="PF10116">
    <property type="entry name" value="Host_attach"/>
    <property type="match status" value="1"/>
</dbReference>
<name>A0ABX6YTA6_9RHOB</name>
<evidence type="ECO:0000313" key="3">
    <source>
        <dbReference type="Proteomes" id="UP000192422"/>
    </source>
</evidence>